<organism evidence="2 3">
    <name type="scientific">Platanthera zijinensis</name>
    <dbReference type="NCBI Taxonomy" id="2320716"/>
    <lineage>
        <taxon>Eukaryota</taxon>
        <taxon>Viridiplantae</taxon>
        <taxon>Streptophyta</taxon>
        <taxon>Embryophyta</taxon>
        <taxon>Tracheophyta</taxon>
        <taxon>Spermatophyta</taxon>
        <taxon>Magnoliopsida</taxon>
        <taxon>Liliopsida</taxon>
        <taxon>Asparagales</taxon>
        <taxon>Orchidaceae</taxon>
        <taxon>Orchidoideae</taxon>
        <taxon>Orchideae</taxon>
        <taxon>Orchidinae</taxon>
        <taxon>Platanthera</taxon>
    </lineage>
</organism>
<evidence type="ECO:0000313" key="3">
    <source>
        <dbReference type="Proteomes" id="UP001418222"/>
    </source>
</evidence>
<dbReference type="AlphaFoldDB" id="A0AAP0AV64"/>
<feature type="compositionally biased region" description="Basic and acidic residues" evidence="1">
    <location>
        <begin position="83"/>
        <end position="97"/>
    </location>
</feature>
<dbReference type="Proteomes" id="UP001418222">
    <property type="component" value="Unassembled WGS sequence"/>
</dbReference>
<name>A0AAP0AV64_9ASPA</name>
<proteinExistence type="predicted"/>
<accession>A0AAP0AV64</accession>
<evidence type="ECO:0000256" key="1">
    <source>
        <dbReference type="SAM" id="MobiDB-lite"/>
    </source>
</evidence>
<reference evidence="2 3" key="1">
    <citation type="journal article" date="2022" name="Nat. Plants">
        <title>Genomes of leafy and leafless Platanthera orchids illuminate the evolution of mycoheterotrophy.</title>
        <authorList>
            <person name="Li M.H."/>
            <person name="Liu K.W."/>
            <person name="Li Z."/>
            <person name="Lu H.C."/>
            <person name="Ye Q.L."/>
            <person name="Zhang D."/>
            <person name="Wang J.Y."/>
            <person name="Li Y.F."/>
            <person name="Zhong Z.M."/>
            <person name="Liu X."/>
            <person name="Yu X."/>
            <person name="Liu D.K."/>
            <person name="Tu X.D."/>
            <person name="Liu B."/>
            <person name="Hao Y."/>
            <person name="Liao X.Y."/>
            <person name="Jiang Y.T."/>
            <person name="Sun W.H."/>
            <person name="Chen J."/>
            <person name="Chen Y.Q."/>
            <person name="Ai Y."/>
            <person name="Zhai J.W."/>
            <person name="Wu S.S."/>
            <person name="Zhou Z."/>
            <person name="Hsiao Y.Y."/>
            <person name="Wu W.L."/>
            <person name="Chen Y.Y."/>
            <person name="Lin Y.F."/>
            <person name="Hsu J.L."/>
            <person name="Li C.Y."/>
            <person name="Wang Z.W."/>
            <person name="Zhao X."/>
            <person name="Zhong W.Y."/>
            <person name="Ma X.K."/>
            <person name="Ma L."/>
            <person name="Huang J."/>
            <person name="Chen G.Z."/>
            <person name="Huang M.Z."/>
            <person name="Huang L."/>
            <person name="Peng D.H."/>
            <person name="Luo Y.B."/>
            <person name="Zou S.Q."/>
            <person name="Chen S.P."/>
            <person name="Lan S."/>
            <person name="Tsai W.C."/>
            <person name="Van de Peer Y."/>
            <person name="Liu Z.J."/>
        </authorList>
    </citation>
    <scope>NUCLEOTIDE SEQUENCE [LARGE SCALE GENOMIC DNA]</scope>
    <source>
        <strain evidence="2">Lor287</strain>
    </source>
</reference>
<feature type="region of interest" description="Disordered" evidence="1">
    <location>
        <begin position="83"/>
        <end position="106"/>
    </location>
</feature>
<sequence length="106" mass="11985">MPPVFISWKSPTEERAVAAGIDDERRARAGTYSMKRRQARRGMMSAFLRKRVVSSSFKDHTQSRMLAEMELALALGLPHPTIESKERAGAEKERKLQSFDAFSTKA</sequence>
<dbReference type="EMBL" id="JBBWWQ010000020">
    <property type="protein sequence ID" value="KAK8916327.1"/>
    <property type="molecule type" value="Genomic_DNA"/>
</dbReference>
<protein>
    <submittedName>
        <fullName evidence="2">Uncharacterized protein</fullName>
    </submittedName>
</protein>
<keyword evidence="3" id="KW-1185">Reference proteome</keyword>
<evidence type="ECO:0000313" key="2">
    <source>
        <dbReference type="EMBL" id="KAK8916327.1"/>
    </source>
</evidence>
<gene>
    <name evidence="2" type="ORF">KSP39_PZI022340</name>
</gene>
<comment type="caution">
    <text evidence="2">The sequence shown here is derived from an EMBL/GenBank/DDBJ whole genome shotgun (WGS) entry which is preliminary data.</text>
</comment>